<sequence>MPRPHRCRCWRNGSVSISKPPEALNAAGISITKSDTNLEILARTHDTTPAALFALIPQKTAPAPSANSNPLEIEARLSGTGFGGKTLAAFAIEQGLAPDSAVARLAAIGIMAHGGDTLKQIAERHATRPIEIAKVLLLPGYRPSADPATSPSQ</sequence>
<dbReference type="Proteomes" id="UP000426424">
    <property type="component" value="Chromosome"/>
</dbReference>
<keyword evidence="2" id="KW-1185">Reference proteome</keyword>
<dbReference type="RefSeq" id="WP_153974396.1">
    <property type="nucleotide sequence ID" value="NZ_CP039268.1"/>
</dbReference>
<evidence type="ECO:0000313" key="1">
    <source>
        <dbReference type="EMBL" id="QGU32197.1"/>
    </source>
</evidence>
<dbReference type="AlphaFoldDB" id="A0A6I6EFS8"/>
<proteinExistence type="predicted"/>
<protein>
    <submittedName>
        <fullName evidence="1">Uncharacterized protein</fullName>
    </submittedName>
</protein>
<dbReference type="KEGG" id="ttp:E6P07_03865"/>
<accession>A0A6I6EFS8</accession>
<organism evidence="1 2">
    <name type="scientific">Thermochromatium tepidum ATCC 43061</name>
    <dbReference type="NCBI Taxonomy" id="316276"/>
    <lineage>
        <taxon>Bacteria</taxon>
        <taxon>Pseudomonadati</taxon>
        <taxon>Pseudomonadota</taxon>
        <taxon>Gammaproteobacteria</taxon>
        <taxon>Chromatiales</taxon>
        <taxon>Chromatiaceae</taxon>
        <taxon>Thermochromatium</taxon>
    </lineage>
</organism>
<reference evidence="1 2" key="1">
    <citation type="submission" date="2019-12" db="EMBL/GenBank/DDBJ databases">
        <title>The complete genome of the thermophilic, anoxygenic phototrophic gammaproteobacterium Thermochromatium tepidum.</title>
        <authorList>
            <person name="Sattley W.M."/>
            <person name="Swingley W.D."/>
            <person name="Burchell B.M."/>
            <person name="Gurbani S.A."/>
            <person name="Kujawa C.M."/>
            <person name="Nuccio D.A."/>
            <person name="Schladweiler J."/>
            <person name="Shaffer K.N."/>
            <person name="Stokes L.M."/>
            <person name="Touchman J.W."/>
            <person name="Blankenship R.E."/>
            <person name="Madigan M.T."/>
        </authorList>
    </citation>
    <scope>NUCLEOTIDE SEQUENCE [LARGE SCALE GENOMIC DNA]</scope>
    <source>
        <strain evidence="1 2">ATCC 43061</strain>
    </source>
</reference>
<evidence type="ECO:0000313" key="2">
    <source>
        <dbReference type="Proteomes" id="UP000426424"/>
    </source>
</evidence>
<name>A0A6I6EFS8_THETI</name>
<dbReference type="EMBL" id="CP039268">
    <property type="protein sequence ID" value="QGU32197.1"/>
    <property type="molecule type" value="Genomic_DNA"/>
</dbReference>
<gene>
    <name evidence="1" type="ORF">E6P07_03865</name>
</gene>